<protein>
    <recommendedName>
        <fullName evidence="2">Myb/SANT-like domain-containing protein</fullName>
    </recommendedName>
</protein>
<gene>
    <name evidence="3" type="ORF">Salat_1484600</name>
</gene>
<evidence type="ECO:0000256" key="1">
    <source>
        <dbReference type="SAM" id="MobiDB-lite"/>
    </source>
</evidence>
<evidence type="ECO:0000259" key="2">
    <source>
        <dbReference type="Pfam" id="PF12776"/>
    </source>
</evidence>
<feature type="domain" description="Myb/SANT-like" evidence="2">
    <location>
        <begin position="17"/>
        <end position="109"/>
    </location>
</feature>
<feature type="region of interest" description="Disordered" evidence="1">
    <location>
        <begin position="159"/>
        <end position="236"/>
    </location>
</feature>
<evidence type="ECO:0000313" key="3">
    <source>
        <dbReference type="EMBL" id="KAK4427157.1"/>
    </source>
</evidence>
<accession>A0AAE2CM20</accession>
<feature type="compositionally biased region" description="Low complexity" evidence="1">
    <location>
        <begin position="171"/>
        <end position="186"/>
    </location>
</feature>
<reference evidence="3" key="1">
    <citation type="submission" date="2020-06" db="EMBL/GenBank/DDBJ databases">
        <authorList>
            <person name="Li T."/>
            <person name="Hu X."/>
            <person name="Zhang T."/>
            <person name="Song X."/>
            <person name="Zhang H."/>
            <person name="Dai N."/>
            <person name="Sheng W."/>
            <person name="Hou X."/>
            <person name="Wei L."/>
        </authorList>
    </citation>
    <scope>NUCLEOTIDE SEQUENCE</scope>
    <source>
        <strain evidence="3">3651</strain>
        <tissue evidence="3">Leaf</tissue>
    </source>
</reference>
<comment type="caution">
    <text evidence="3">The sequence shown here is derived from an EMBL/GenBank/DDBJ whole genome shotgun (WGS) entry which is preliminary data.</text>
</comment>
<proteinExistence type="predicted"/>
<name>A0AAE2CM20_9LAMI</name>
<reference evidence="3" key="2">
    <citation type="journal article" date="2024" name="Plant">
        <title>Genomic evolution and insights into agronomic trait innovations of Sesamum species.</title>
        <authorList>
            <person name="Miao H."/>
            <person name="Wang L."/>
            <person name="Qu L."/>
            <person name="Liu H."/>
            <person name="Sun Y."/>
            <person name="Le M."/>
            <person name="Wang Q."/>
            <person name="Wei S."/>
            <person name="Zheng Y."/>
            <person name="Lin W."/>
            <person name="Duan Y."/>
            <person name="Cao H."/>
            <person name="Xiong S."/>
            <person name="Wang X."/>
            <person name="Wei L."/>
            <person name="Li C."/>
            <person name="Ma Q."/>
            <person name="Ju M."/>
            <person name="Zhao R."/>
            <person name="Li G."/>
            <person name="Mu C."/>
            <person name="Tian Q."/>
            <person name="Mei H."/>
            <person name="Zhang T."/>
            <person name="Gao T."/>
            <person name="Zhang H."/>
        </authorList>
    </citation>
    <scope>NUCLEOTIDE SEQUENCE</scope>
    <source>
        <strain evidence="3">3651</strain>
    </source>
</reference>
<dbReference type="Pfam" id="PF12776">
    <property type="entry name" value="Myb_DNA-bind_3"/>
    <property type="match status" value="1"/>
</dbReference>
<dbReference type="EMBL" id="JACGWO010000005">
    <property type="protein sequence ID" value="KAK4427157.1"/>
    <property type="molecule type" value="Genomic_DNA"/>
</dbReference>
<keyword evidence="4" id="KW-1185">Reference proteome</keyword>
<sequence length="236" mass="26759">MWPAGYFYQRQQFYFPKWTKDMEKTFVDSLTGHARSGMFRPDRPNIHAVMCALYDLNKKYGTKVTYEWAQTRVARLRERYELFSWVISREGVIWNPRLGFVTAPNQLWRTLVRQNKHARCYVNAAEELWEELCILIDRDNDERNDVIDADHFDLNVPAPAEGWVDPPPPRANENAPAALDAYYGSDSDADSILPVPGVPSSLQKIGPAGSTSPKSPKSVDPASLSASNATPIKKEV</sequence>
<dbReference type="PANTHER" id="PTHR46929">
    <property type="entry name" value="EXPRESSED PROTEIN"/>
    <property type="match status" value="1"/>
</dbReference>
<dbReference type="InterPro" id="IPR024752">
    <property type="entry name" value="Myb/SANT-like_dom"/>
</dbReference>
<dbReference type="AlphaFoldDB" id="A0AAE2CM20"/>
<evidence type="ECO:0000313" key="4">
    <source>
        <dbReference type="Proteomes" id="UP001293254"/>
    </source>
</evidence>
<organism evidence="3 4">
    <name type="scientific">Sesamum alatum</name>
    <dbReference type="NCBI Taxonomy" id="300844"/>
    <lineage>
        <taxon>Eukaryota</taxon>
        <taxon>Viridiplantae</taxon>
        <taxon>Streptophyta</taxon>
        <taxon>Embryophyta</taxon>
        <taxon>Tracheophyta</taxon>
        <taxon>Spermatophyta</taxon>
        <taxon>Magnoliopsida</taxon>
        <taxon>eudicotyledons</taxon>
        <taxon>Gunneridae</taxon>
        <taxon>Pentapetalae</taxon>
        <taxon>asterids</taxon>
        <taxon>lamiids</taxon>
        <taxon>Lamiales</taxon>
        <taxon>Pedaliaceae</taxon>
        <taxon>Sesamum</taxon>
    </lineage>
</organism>
<dbReference type="Proteomes" id="UP001293254">
    <property type="component" value="Unassembled WGS sequence"/>
</dbReference>
<dbReference type="PANTHER" id="PTHR46929:SF3">
    <property type="entry name" value="MYB_SANT-LIKE DOMAIN-CONTAINING PROTEIN"/>
    <property type="match status" value="1"/>
</dbReference>